<keyword evidence="2" id="KW-0808">Transferase</keyword>
<evidence type="ECO:0000259" key="14">
    <source>
        <dbReference type="Pfam" id="PF17042"/>
    </source>
</evidence>
<dbReference type="InterPro" id="IPR042213">
    <property type="entry name" value="NBD_C_sf"/>
</dbReference>
<dbReference type="InterPro" id="IPR050007">
    <property type="entry name" value="OtnK"/>
</dbReference>
<evidence type="ECO:0000256" key="8">
    <source>
        <dbReference type="ARBA" id="ARBA00036346"/>
    </source>
</evidence>
<dbReference type="SUPFAM" id="SSF142764">
    <property type="entry name" value="YgbK-like"/>
    <property type="match status" value="1"/>
</dbReference>
<evidence type="ECO:0000256" key="1">
    <source>
        <dbReference type="ARBA" id="ARBA00005715"/>
    </source>
</evidence>
<comment type="catalytic activity">
    <reaction evidence="8">
        <text>3-dehydro-D-erythronate + ATP = 3-dehydro-4-O-phospho-D-erythronate + ADP + H(+)</text>
        <dbReference type="Rhea" id="RHEA:52556"/>
        <dbReference type="ChEBI" id="CHEBI:15378"/>
        <dbReference type="ChEBI" id="CHEBI:30616"/>
        <dbReference type="ChEBI" id="CHEBI:57958"/>
        <dbReference type="ChEBI" id="CHEBI:136593"/>
        <dbReference type="ChEBI" id="CHEBI:456216"/>
        <dbReference type="EC" id="2.7.1.217"/>
    </reaction>
</comment>
<dbReference type="RefSeq" id="WP_253535911.1">
    <property type="nucleotide sequence ID" value="NZ_JAMYWC010000002.1"/>
</dbReference>
<dbReference type="InterPro" id="IPR037051">
    <property type="entry name" value="4-carb_acid_sugar_kinase_N_sf"/>
</dbReference>
<evidence type="ECO:0000256" key="11">
    <source>
        <dbReference type="ARBA" id="ARBA00039461"/>
    </source>
</evidence>
<keyword evidence="16" id="KW-1185">Reference proteome</keyword>
<dbReference type="InterPro" id="IPR031475">
    <property type="entry name" value="NBD_C"/>
</dbReference>
<dbReference type="Proteomes" id="UP001162793">
    <property type="component" value="Unassembled WGS sequence"/>
</dbReference>
<keyword evidence="5" id="KW-0067">ATP-binding</keyword>
<dbReference type="AlphaFoldDB" id="A0AA41WRH2"/>
<name>A0AA41WRH2_9RALS</name>
<comment type="catalytic activity">
    <reaction evidence="7">
        <text>3-dehydro-L-erythronate + ATP = 3-dehydro-4-O-phospho-L-erythronate + ADP + H(+)</text>
        <dbReference type="Rhea" id="RHEA:52552"/>
        <dbReference type="ChEBI" id="CHEBI:15378"/>
        <dbReference type="ChEBI" id="CHEBI:30616"/>
        <dbReference type="ChEBI" id="CHEBI:136592"/>
        <dbReference type="ChEBI" id="CHEBI:136670"/>
        <dbReference type="ChEBI" id="CHEBI:456216"/>
        <dbReference type="EC" id="2.7.1.217"/>
    </reaction>
</comment>
<reference evidence="16" key="1">
    <citation type="journal article" date="2023" name="Front. Microbiol.">
        <title>Ralstonia chuxiongensis sp. nov., Ralstonia mojiangensis sp. nov., and Ralstonia soli sp. nov., isolated from tobacco fields, are three novel species in the family Burkholderiaceae.</title>
        <authorList>
            <person name="Lu C.H."/>
            <person name="Zhang Y.Y."/>
            <person name="Jiang N."/>
            <person name="Chen W."/>
            <person name="Shao X."/>
            <person name="Zhao Z.M."/>
            <person name="Lu W.L."/>
            <person name="Hu X."/>
            <person name="Xi Y.X."/>
            <person name="Zou S.Y."/>
            <person name="Wei Q.J."/>
            <person name="Lin Z.L."/>
            <person name="Gong L."/>
            <person name="Gai X.T."/>
            <person name="Zhang L.Q."/>
            <person name="Li J.Y."/>
            <person name="Jin Y."/>
            <person name="Xia Z.Y."/>
        </authorList>
    </citation>
    <scope>NUCLEOTIDE SEQUENCE [LARGE SCALE GENOMIC DNA]</scope>
    <source>
        <strain evidence="16">21YRMH01-3</strain>
    </source>
</reference>
<evidence type="ECO:0000259" key="13">
    <source>
        <dbReference type="Pfam" id="PF07005"/>
    </source>
</evidence>
<evidence type="ECO:0000256" key="3">
    <source>
        <dbReference type="ARBA" id="ARBA00022741"/>
    </source>
</evidence>
<evidence type="ECO:0000256" key="6">
    <source>
        <dbReference type="ARBA" id="ARBA00023277"/>
    </source>
</evidence>
<keyword evidence="4 15" id="KW-0418">Kinase</keyword>
<dbReference type="Gene3D" id="3.40.980.20">
    <property type="entry name" value="Four-carbon acid sugar kinase, nucleotide binding domain"/>
    <property type="match status" value="1"/>
</dbReference>
<comment type="function">
    <text evidence="9">Catalyzes the ATP-dependent phosphorylation of 3-oxo-tetronate to 3-oxo-tetronate 4-phosphate.</text>
</comment>
<evidence type="ECO:0000256" key="7">
    <source>
        <dbReference type="ARBA" id="ARBA00035898"/>
    </source>
</evidence>
<evidence type="ECO:0000256" key="4">
    <source>
        <dbReference type="ARBA" id="ARBA00022777"/>
    </source>
</evidence>
<gene>
    <name evidence="15" type="ORF">NKG59_06185</name>
</gene>
<protein>
    <recommendedName>
        <fullName evidence="11">3-oxo-tetronate kinase</fullName>
        <ecNumber evidence="10">2.7.1.217</ecNumber>
    </recommendedName>
    <alternativeName>
        <fullName evidence="12">3-dehydrotetronate 4-kinase</fullName>
    </alternativeName>
</protein>
<evidence type="ECO:0000313" key="15">
    <source>
        <dbReference type="EMBL" id="MCP1171937.1"/>
    </source>
</evidence>
<evidence type="ECO:0000256" key="2">
    <source>
        <dbReference type="ARBA" id="ARBA00022679"/>
    </source>
</evidence>
<proteinExistence type="inferred from homology"/>
<comment type="similarity">
    <text evidence="1">Belongs to the four-carbon acid sugar kinase family.</text>
</comment>
<evidence type="ECO:0000256" key="9">
    <source>
        <dbReference type="ARBA" id="ARBA00037335"/>
    </source>
</evidence>
<dbReference type="EMBL" id="JAMYWC010000002">
    <property type="protein sequence ID" value="MCP1171937.1"/>
    <property type="molecule type" value="Genomic_DNA"/>
</dbReference>
<dbReference type="InterPro" id="IPR010737">
    <property type="entry name" value="4-carb_acid_sugar_kinase_N"/>
</dbReference>
<accession>A0AA41WRH2</accession>
<sequence length="437" mass="45603">MSAAPTSRPVLGCIADDFTGATDLANMLVRAGMRTVQTIGVPPAGEEAIAADADAIVVALKSRTIAAADAVAQSLSALRWLRAQGCSRFFFKYCSTFDSTDEGNIGPVAEALMAELGTDFTLACPAFPENGRTIFRGHLFVGDVLLNASGMEHHPLTPMRDPNLVPVLARQSAGKVGLLRYDAIMRGAQAARDQAQQLRADGVKLVIADAISNDDLIVLGEAFADLPLLTGGSGLALGLPAQYRRAGLIIEHGNAAQLPAVADSAIVLSGSCSRATNAQVAHWRASRPAFQIDPLALAEGKSVVVDALDFVHRHAGQTVLVYATSAPEQVGHVQQTLGVERAGKLVEDALGRIARTLHADGVRRFVVAGGETSGAVVQALDVRALRIGPQIDPGVPWTATIDTDPVALALKSGNFGTVDFFEKALAQLAQATAEAAV</sequence>
<evidence type="ECO:0000256" key="5">
    <source>
        <dbReference type="ARBA" id="ARBA00022840"/>
    </source>
</evidence>
<dbReference type="EC" id="2.7.1.217" evidence="10"/>
<feature type="domain" description="Four-carbon acid sugar kinase N-terminal" evidence="13">
    <location>
        <begin position="11"/>
        <end position="238"/>
    </location>
</feature>
<feature type="domain" description="Four-carbon acid sugar kinase nucleotide binding" evidence="14">
    <location>
        <begin position="267"/>
        <end position="421"/>
    </location>
</feature>
<dbReference type="Pfam" id="PF07005">
    <property type="entry name" value="SBD_N"/>
    <property type="match status" value="1"/>
</dbReference>
<dbReference type="GO" id="GO:0016301">
    <property type="term" value="F:kinase activity"/>
    <property type="evidence" value="ECO:0007669"/>
    <property type="project" value="UniProtKB-KW"/>
</dbReference>
<evidence type="ECO:0000256" key="12">
    <source>
        <dbReference type="ARBA" id="ARBA00041377"/>
    </source>
</evidence>
<dbReference type="GO" id="GO:0005524">
    <property type="term" value="F:ATP binding"/>
    <property type="evidence" value="ECO:0007669"/>
    <property type="project" value="UniProtKB-KW"/>
</dbReference>
<keyword evidence="6" id="KW-0119">Carbohydrate metabolism</keyword>
<dbReference type="Gene3D" id="3.40.50.10840">
    <property type="entry name" value="Putative sugar-binding, N-terminal domain"/>
    <property type="match status" value="1"/>
</dbReference>
<dbReference type="NCBIfam" id="NF043035">
    <property type="entry name" value="OxoTetrKin"/>
    <property type="match status" value="1"/>
</dbReference>
<comment type="caution">
    <text evidence="15">The sequence shown here is derived from an EMBL/GenBank/DDBJ whole genome shotgun (WGS) entry which is preliminary data.</text>
</comment>
<dbReference type="Pfam" id="PF17042">
    <property type="entry name" value="NBD_C"/>
    <property type="match status" value="1"/>
</dbReference>
<organism evidence="15 16">
    <name type="scientific">Ralstonia chuxiongensis</name>
    <dbReference type="NCBI Taxonomy" id="2957504"/>
    <lineage>
        <taxon>Bacteria</taxon>
        <taxon>Pseudomonadati</taxon>
        <taxon>Pseudomonadota</taxon>
        <taxon>Betaproteobacteria</taxon>
        <taxon>Burkholderiales</taxon>
        <taxon>Burkholderiaceae</taxon>
        <taxon>Ralstonia</taxon>
    </lineage>
</organism>
<keyword evidence="3" id="KW-0547">Nucleotide-binding</keyword>
<evidence type="ECO:0000313" key="16">
    <source>
        <dbReference type="Proteomes" id="UP001162793"/>
    </source>
</evidence>
<evidence type="ECO:0000256" key="10">
    <source>
        <dbReference type="ARBA" id="ARBA00039095"/>
    </source>
</evidence>